<dbReference type="EMBL" id="BART01026623">
    <property type="protein sequence ID" value="GAG99133.1"/>
    <property type="molecule type" value="Genomic_DNA"/>
</dbReference>
<sequence length="182" mass="21533">PIWALLFVLGIKTIFDFIENLKIKKIRGLQITKEAKVAEIEKKLETAYLIALIILGTSVYASHLYLQYHVIYSTHYEDDYLTEALLFIGDYFNEEDIEDKTILLPDNFDSKVVYQMIYHKDCDREYLEFDNTNHTELMNSIEEINADFVLVYKLETKDACLEKIDEEEDVLYENPNFLFFKV</sequence>
<evidence type="ECO:0000313" key="1">
    <source>
        <dbReference type="EMBL" id="GAG99133.1"/>
    </source>
</evidence>
<comment type="caution">
    <text evidence="1">The sequence shown here is derived from an EMBL/GenBank/DDBJ whole genome shotgun (WGS) entry which is preliminary data.</text>
</comment>
<dbReference type="AlphaFoldDB" id="X1CSR2"/>
<reference evidence="1" key="1">
    <citation type="journal article" date="2014" name="Front. Microbiol.">
        <title>High frequency of phylogenetically diverse reductive dehalogenase-homologous genes in deep subseafloor sedimentary metagenomes.</title>
        <authorList>
            <person name="Kawai M."/>
            <person name="Futagami T."/>
            <person name="Toyoda A."/>
            <person name="Takaki Y."/>
            <person name="Nishi S."/>
            <person name="Hori S."/>
            <person name="Arai W."/>
            <person name="Tsubouchi T."/>
            <person name="Morono Y."/>
            <person name="Uchiyama I."/>
            <person name="Ito T."/>
            <person name="Fujiyama A."/>
            <person name="Inagaki F."/>
            <person name="Takami H."/>
        </authorList>
    </citation>
    <scope>NUCLEOTIDE SEQUENCE</scope>
    <source>
        <strain evidence="1">Expedition CK06-06</strain>
    </source>
</reference>
<gene>
    <name evidence="1" type="ORF">S01H4_47429</name>
</gene>
<name>X1CSR2_9ZZZZ</name>
<protein>
    <submittedName>
        <fullName evidence="1">Uncharacterized protein</fullName>
    </submittedName>
</protein>
<feature type="non-terminal residue" evidence="1">
    <location>
        <position position="1"/>
    </location>
</feature>
<organism evidence="1">
    <name type="scientific">marine sediment metagenome</name>
    <dbReference type="NCBI Taxonomy" id="412755"/>
    <lineage>
        <taxon>unclassified sequences</taxon>
        <taxon>metagenomes</taxon>
        <taxon>ecological metagenomes</taxon>
    </lineage>
</organism>
<accession>X1CSR2</accession>
<proteinExistence type="predicted"/>